<feature type="compositionally biased region" description="Polar residues" evidence="1">
    <location>
        <begin position="40"/>
        <end position="55"/>
    </location>
</feature>
<reference evidence="2" key="1">
    <citation type="submission" date="2022-10" db="EMBL/GenBank/DDBJ databases">
        <title>Puccinia triticina Genome sequencing and assembly.</title>
        <authorList>
            <person name="Li C."/>
        </authorList>
    </citation>
    <scope>NUCLEOTIDE SEQUENCE</scope>
    <source>
        <strain evidence="2">Pt15</strain>
    </source>
</reference>
<keyword evidence="3" id="KW-1185">Reference proteome</keyword>
<accession>A0ABY7CM42</accession>
<proteinExistence type="predicted"/>
<sequence>MAPISQPSVPINARVGVPIRSESPPGLPDLNELDRLSPSAPGSPSELQANSSDTNHYPEDPAEHDAMERALRPFARPPAKSPQQSISMASTEIDPVYRWGPGTVCK</sequence>
<evidence type="ECO:0000313" key="3">
    <source>
        <dbReference type="Proteomes" id="UP001164743"/>
    </source>
</evidence>
<dbReference type="GeneID" id="77810955"/>
<protein>
    <submittedName>
        <fullName evidence="2">Uncharacterized protein</fullName>
    </submittedName>
</protein>
<dbReference type="RefSeq" id="XP_053021289.1">
    <property type="nucleotide sequence ID" value="XM_053170060.1"/>
</dbReference>
<feature type="compositionally biased region" description="Polar residues" evidence="1">
    <location>
        <begin position="81"/>
        <end position="90"/>
    </location>
</feature>
<gene>
    <name evidence="2" type="ORF">PtA15_6A363</name>
</gene>
<organism evidence="2 3">
    <name type="scientific">Puccinia triticina</name>
    <dbReference type="NCBI Taxonomy" id="208348"/>
    <lineage>
        <taxon>Eukaryota</taxon>
        <taxon>Fungi</taxon>
        <taxon>Dikarya</taxon>
        <taxon>Basidiomycota</taxon>
        <taxon>Pucciniomycotina</taxon>
        <taxon>Pucciniomycetes</taxon>
        <taxon>Pucciniales</taxon>
        <taxon>Pucciniaceae</taxon>
        <taxon>Puccinia</taxon>
    </lineage>
</organism>
<feature type="compositionally biased region" description="Basic and acidic residues" evidence="1">
    <location>
        <begin position="56"/>
        <end position="71"/>
    </location>
</feature>
<evidence type="ECO:0000313" key="2">
    <source>
        <dbReference type="EMBL" id="WAQ85734.1"/>
    </source>
</evidence>
<dbReference type="EMBL" id="CP110426">
    <property type="protein sequence ID" value="WAQ85734.1"/>
    <property type="molecule type" value="Genomic_DNA"/>
</dbReference>
<name>A0ABY7CM42_9BASI</name>
<evidence type="ECO:0000256" key="1">
    <source>
        <dbReference type="SAM" id="MobiDB-lite"/>
    </source>
</evidence>
<dbReference type="Proteomes" id="UP001164743">
    <property type="component" value="Chromosome 6A"/>
</dbReference>
<feature type="region of interest" description="Disordered" evidence="1">
    <location>
        <begin position="1"/>
        <end position="106"/>
    </location>
</feature>